<comment type="caution">
    <text evidence="1">The sequence shown here is derived from an EMBL/GenBank/DDBJ whole genome shotgun (WGS) entry which is preliminary data.</text>
</comment>
<dbReference type="SUPFAM" id="SSF51197">
    <property type="entry name" value="Clavaminate synthase-like"/>
    <property type="match status" value="1"/>
</dbReference>
<dbReference type="InParanoid" id="A0A2P5I9A0"/>
<dbReference type="OrthoDB" id="2328924at2759"/>
<proteinExistence type="predicted"/>
<dbReference type="STRING" id="158607.A0A2P5I9A0"/>
<dbReference type="Pfam" id="PF05721">
    <property type="entry name" value="PhyH"/>
    <property type="match status" value="1"/>
</dbReference>
<dbReference type="AlphaFoldDB" id="A0A2P5I9A0"/>
<gene>
    <name evidence="1" type="ORF">DHEL01_v202535</name>
</gene>
<organism evidence="1 2">
    <name type="scientific">Diaporthe helianthi</name>
    <dbReference type="NCBI Taxonomy" id="158607"/>
    <lineage>
        <taxon>Eukaryota</taxon>
        <taxon>Fungi</taxon>
        <taxon>Dikarya</taxon>
        <taxon>Ascomycota</taxon>
        <taxon>Pezizomycotina</taxon>
        <taxon>Sordariomycetes</taxon>
        <taxon>Sordariomycetidae</taxon>
        <taxon>Diaporthales</taxon>
        <taxon>Diaporthaceae</taxon>
        <taxon>Diaporthe</taxon>
    </lineage>
</organism>
<dbReference type="PANTHER" id="PTHR40128">
    <property type="entry name" value="EXPRESSED PROTEIN"/>
    <property type="match status" value="1"/>
</dbReference>
<dbReference type="EMBL" id="MAVT02000139">
    <property type="protein sequence ID" value="POS79079.1"/>
    <property type="molecule type" value="Genomic_DNA"/>
</dbReference>
<evidence type="ECO:0000313" key="1">
    <source>
        <dbReference type="EMBL" id="POS79079.1"/>
    </source>
</evidence>
<keyword evidence="2" id="KW-1185">Reference proteome</keyword>
<accession>A0A2P5I9A0</accession>
<dbReference type="PANTHER" id="PTHR40128:SF1">
    <property type="entry name" value="PHYTANOYL-COA HYDROXYLASE"/>
    <property type="match status" value="1"/>
</dbReference>
<protein>
    <submittedName>
        <fullName evidence="1">Phytanoyl-CoA hydroxylase</fullName>
    </submittedName>
</protein>
<dbReference type="Proteomes" id="UP000094444">
    <property type="component" value="Unassembled WGS sequence"/>
</dbReference>
<name>A0A2P5I9A0_DIAHE</name>
<dbReference type="Gene3D" id="2.60.120.620">
    <property type="entry name" value="q2cbj1_9rhob like domain"/>
    <property type="match status" value="1"/>
</dbReference>
<sequence length="333" mass="36850">MPHAEPPTPPSLDGVNLHVNDGLFSPSEVAQMRVSRADQPLDVLRERYQADGYVFLKGLLARDDVLKAREAYFAGLAHTGVLKPGTTNVEGIFDSAKPATDYPGIGAGQDALEMSPVAAAFVDGALAQHTAWWYWNEEGRGFAQNPALREFVERFTGWGDKALPVKRTLLRNNTPGNRAIGVHYDQSFLRYGEPTALTAWVPMGDISMEGGGLIYLEDGVKLGEEIENEFSRKAKEAGMSDEEMRNAFNSNMMSTGFLCDGPLEFGRKHGRRWLATAYEAGDVVLHQSHAIHASTINHDARGRIRVGTDLRFVDSSRPWDTRWDKHYEMGDGV</sequence>
<dbReference type="InterPro" id="IPR008775">
    <property type="entry name" value="Phytyl_CoA_dOase-like"/>
</dbReference>
<reference evidence="1" key="1">
    <citation type="submission" date="2017-09" db="EMBL/GenBank/DDBJ databases">
        <title>Polyketide synthases of a Diaporthe helianthi virulent isolate.</title>
        <authorList>
            <person name="Baroncelli R."/>
        </authorList>
    </citation>
    <scope>NUCLEOTIDE SEQUENCE [LARGE SCALE GENOMIC DNA]</scope>
    <source>
        <strain evidence="1">7/96</strain>
    </source>
</reference>
<evidence type="ECO:0000313" key="2">
    <source>
        <dbReference type="Proteomes" id="UP000094444"/>
    </source>
</evidence>